<evidence type="ECO:0000259" key="2">
    <source>
        <dbReference type="Pfam" id="PF14200"/>
    </source>
</evidence>
<keyword evidence="4" id="KW-1185">Reference proteome</keyword>
<dbReference type="PROSITE" id="PS50231">
    <property type="entry name" value="RICIN_B_LECTIN"/>
    <property type="match status" value="1"/>
</dbReference>
<accession>A0A9W4GSF9</accession>
<dbReference type="Pfam" id="PF14200">
    <property type="entry name" value="RicinB_lectin_2"/>
    <property type="match status" value="1"/>
</dbReference>
<sequence length="180" mass="19998">MLGRLLAVTVAAITATTVSMGTAGAEDGWIPTNDVLYPLDGKRIQNLHSNLCLIPYGGSDTPGANIVQFDCNGSNYEKWFLWQDEIVNVGSGLCLTPEGGWSGNNVKITQWDCATNMSQLTRYQHPWLDDHGYNFNWQEVLLGTGYCLTVEGAWTTREAQITQYDCDNESPAQYWHAIND</sequence>
<evidence type="ECO:0000313" key="4">
    <source>
        <dbReference type="Proteomes" id="UP001152519"/>
    </source>
</evidence>
<feature type="signal peptide" evidence="1">
    <location>
        <begin position="1"/>
        <end position="25"/>
    </location>
</feature>
<organism evidence="3 4">
    <name type="scientific">Actinacidiphila cocklensis</name>
    <dbReference type="NCBI Taxonomy" id="887465"/>
    <lineage>
        <taxon>Bacteria</taxon>
        <taxon>Bacillati</taxon>
        <taxon>Actinomycetota</taxon>
        <taxon>Actinomycetes</taxon>
        <taxon>Kitasatosporales</taxon>
        <taxon>Streptomycetaceae</taxon>
        <taxon>Actinacidiphila</taxon>
    </lineage>
</organism>
<proteinExistence type="predicted"/>
<dbReference type="AlphaFoldDB" id="A0A9W4GSF9"/>
<protein>
    <recommendedName>
        <fullName evidence="2">Ricin B lectin domain-containing protein</fullName>
    </recommendedName>
</protein>
<dbReference type="InterPro" id="IPR000772">
    <property type="entry name" value="Ricin_B_lectin"/>
</dbReference>
<dbReference type="CDD" id="cd00161">
    <property type="entry name" value="beta-trefoil_Ricin-like"/>
    <property type="match status" value="1"/>
</dbReference>
<dbReference type="InterPro" id="IPR035992">
    <property type="entry name" value="Ricin_B-like_lectins"/>
</dbReference>
<reference evidence="3" key="1">
    <citation type="submission" date="2021-05" db="EMBL/GenBank/DDBJ databases">
        <authorList>
            <person name="Arsene-Ploetze F."/>
        </authorList>
    </citation>
    <scope>NUCLEOTIDE SEQUENCE</scope>
    <source>
        <strain evidence="3">DSM 42138</strain>
    </source>
</reference>
<feature type="domain" description="Ricin B lectin" evidence="2">
    <location>
        <begin position="43"/>
        <end position="111"/>
    </location>
</feature>
<gene>
    <name evidence="3" type="ORF">SCOCK_210025</name>
</gene>
<dbReference type="SUPFAM" id="SSF50370">
    <property type="entry name" value="Ricin B-like lectins"/>
    <property type="match status" value="1"/>
</dbReference>
<evidence type="ECO:0000256" key="1">
    <source>
        <dbReference type="SAM" id="SignalP"/>
    </source>
</evidence>
<dbReference type="Proteomes" id="UP001152519">
    <property type="component" value="Unassembled WGS sequence"/>
</dbReference>
<evidence type="ECO:0000313" key="3">
    <source>
        <dbReference type="EMBL" id="CAG6393585.1"/>
    </source>
</evidence>
<dbReference type="EMBL" id="CAJSLV010000050">
    <property type="protein sequence ID" value="CAG6393585.1"/>
    <property type="molecule type" value="Genomic_DNA"/>
</dbReference>
<keyword evidence="1" id="KW-0732">Signal</keyword>
<feature type="chain" id="PRO_5040847473" description="Ricin B lectin domain-containing protein" evidence="1">
    <location>
        <begin position="26"/>
        <end position="180"/>
    </location>
</feature>
<dbReference type="Gene3D" id="2.80.10.50">
    <property type="match status" value="2"/>
</dbReference>
<name>A0A9W4GSF9_9ACTN</name>
<comment type="caution">
    <text evidence="3">The sequence shown here is derived from an EMBL/GenBank/DDBJ whole genome shotgun (WGS) entry which is preliminary data.</text>
</comment>